<comment type="function">
    <text evidence="8">Toxic component of a toxin-antitoxin (TA) system. An RNase.</text>
</comment>
<keyword evidence="2 8" id="KW-1277">Toxin-antitoxin system</keyword>
<accession>A0ABX3PDS4</accession>
<evidence type="ECO:0000256" key="3">
    <source>
        <dbReference type="ARBA" id="ARBA00022722"/>
    </source>
</evidence>
<sequence length="130" mass="14154">MIAVDTSALIAILQDEPQAMQCRGALVADNRLLMSAGTYAEAMIVAARRGLSVEMDDLIKASISDILPVTPERARRAAEAYRRWGKGFHPAGLNYGDCFAYGLAEEFACPLLFVGEDFARTDLVSARTRV</sequence>
<keyword evidence="11" id="KW-1185">Reference proteome</keyword>
<evidence type="ECO:0000313" key="10">
    <source>
        <dbReference type="EMBL" id="OQP86239.1"/>
    </source>
</evidence>
<evidence type="ECO:0000313" key="11">
    <source>
        <dbReference type="Proteomes" id="UP000192652"/>
    </source>
</evidence>
<feature type="binding site" evidence="8">
    <location>
        <position position="97"/>
    </location>
    <ligand>
        <name>Mg(2+)</name>
        <dbReference type="ChEBI" id="CHEBI:18420"/>
    </ligand>
</feature>
<dbReference type="InterPro" id="IPR002716">
    <property type="entry name" value="PIN_dom"/>
</dbReference>
<evidence type="ECO:0000256" key="6">
    <source>
        <dbReference type="ARBA" id="ARBA00022842"/>
    </source>
</evidence>
<dbReference type="RefSeq" id="WP_081176225.1">
    <property type="nucleotide sequence ID" value="NZ_MSPX01000008.1"/>
</dbReference>
<keyword evidence="5 8" id="KW-0378">Hydrolase</keyword>
<dbReference type="Pfam" id="PF01850">
    <property type="entry name" value="PIN"/>
    <property type="match status" value="1"/>
</dbReference>
<name>A0ABX3PDS4_9HYPH</name>
<proteinExistence type="inferred from homology"/>
<dbReference type="InterPro" id="IPR022907">
    <property type="entry name" value="VapC_family"/>
</dbReference>
<keyword evidence="4 8" id="KW-0479">Metal-binding</keyword>
<keyword evidence="3 8" id="KW-0540">Nuclease</keyword>
<evidence type="ECO:0000256" key="5">
    <source>
        <dbReference type="ARBA" id="ARBA00022801"/>
    </source>
</evidence>
<dbReference type="Proteomes" id="UP000192652">
    <property type="component" value="Unassembled WGS sequence"/>
</dbReference>
<gene>
    <name evidence="8" type="primary">vapC</name>
    <name evidence="10" type="ORF">BTR14_11070</name>
</gene>
<feature type="binding site" evidence="8">
    <location>
        <position position="5"/>
    </location>
    <ligand>
        <name>Mg(2+)</name>
        <dbReference type="ChEBI" id="CHEBI:18420"/>
    </ligand>
</feature>
<dbReference type="PANTHER" id="PTHR33653">
    <property type="entry name" value="RIBONUCLEASE VAPC2"/>
    <property type="match status" value="1"/>
</dbReference>
<reference evidence="10 11" key="1">
    <citation type="journal article" date="2017" name="Antonie Van Leeuwenhoek">
        <title>Rhizobium rhizosphaerae sp. nov., a novel species isolated from rice rhizosphere.</title>
        <authorList>
            <person name="Zhao J.J."/>
            <person name="Zhang J."/>
            <person name="Zhang R.J."/>
            <person name="Zhang C.W."/>
            <person name="Yin H.Q."/>
            <person name="Zhang X.X."/>
        </authorList>
    </citation>
    <scope>NUCLEOTIDE SEQUENCE [LARGE SCALE GENOMIC DNA]</scope>
    <source>
        <strain evidence="10 11">RD15</strain>
    </source>
</reference>
<comment type="cofactor">
    <cofactor evidence="1 8">
        <name>Mg(2+)</name>
        <dbReference type="ChEBI" id="CHEBI:18420"/>
    </cofactor>
</comment>
<feature type="domain" description="PIN" evidence="9">
    <location>
        <begin position="2"/>
        <end position="122"/>
    </location>
</feature>
<dbReference type="InterPro" id="IPR029060">
    <property type="entry name" value="PIN-like_dom_sf"/>
</dbReference>
<evidence type="ECO:0000256" key="8">
    <source>
        <dbReference type="HAMAP-Rule" id="MF_00265"/>
    </source>
</evidence>
<comment type="similarity">
    <text evidence="7 8">Belongs to the PINc/VapC protein family.</text>
</comment>
<evidence type="ECO:0000259" key="9">
    <source>
        <dbReference type="Pfam" id="PF01850"/>
    </source>
</evidence>
<dbReference type="InterPro" id="IPR050556">
    <property type="entry name" value="Type_II_TA_system_RNase"/>
</dbReference>
<comment type="caution">
    <text evidence="10">The sequence shown here is derived from an EMBL/GenBank/DDBJ whole genome shotgun (WGS) entry which is preliminary data.</text>
</comment>
<dbReference type="HAMAP" id="MF_00265">
    <property type="entry name" value="VapC_Nob1"/>
    <property type="match status" value="1"/>
</dbReference>
<dbReference type="CDD" id="cd09871">
    <property type="entry name" value="PIN_MtVapC28-VapC30-like"/>
    <property type="match status" value="1"/>
</dbReference>
<dbReference type="SUPFAM" id="SSF88723">
    <property type="entry name" value="PIN domain-like"/>
    <property type="match status" value="1"/>
</dbReference>
<organism evidence="10 11">
    <name type="scientific">Xaviernesmea rhizosphaerae</name>
    <dbReference type="NCBI Taxonomy" id="1672749"/>
    <lineage>
        <taxon>Bacteria</taxon>
        <taxon>Pseudomonadati</taxon>
        <taxon>Pseudomonadota</taxon>
        <taxon>Alphaproteobacteria</taxon>
        <taxon>Hyphomicrobiales</taxon>
        <taxon>Rhizobiaceae</taxon>
        <taxon>Rhizobium/Agrobacterium group</taxon>
        <taxon>Xaviernesmea</taxon>
    </lineage>
</organism>
<dbReference type="PANTHER" id="PTHR33653:SF1">
    <property type="entry name" value="RIBONUCLEASE VAPC2"/>
    <property type="match status" value="1"/>
</dbReference>
<evidence type="ECO:0000256" key="4">
    <source>
        <dbReference type="ARBA" id="ARBA00022723"/>
    </source>
</evidence>
<dbReference type="EC" id="3.1.-.-" evidence="8"/>
<keyword evidence="8" id="KW-0800">Toxin</keyword>
<dbReference type="Gene3D" id="3.40.50.1010">
    <property type="entry name" value="5'-nuclease"/>
    <property type="match status" value="1"/>
</dbReference>
<protein>
    <recommendedName>
        <fullName evidence="8">Ribonuclease VapC</fullName>
        <shortName evidence="8">RNase VapC</shortName>
        <ecNumber evidence="8">3.1.-.-</ecNumber>
    </recommendedName>
    <alternativeName>
        <fullName evidence="8">Toxin VapC</fullName>
    </alternativeName>
</protein>
<evidence type="ECO:0000256" key="1">
    <source>
        <dbReference type="ARBA" id="ARBA00001946"/>
    </source>
</evidence>
<dbReference type="EMBL" id="MSPX01000008">
    <property type="protein sequence ID" value="OQP86239.1"/>
    <property type="molecule type" value="Genomic_DNA"/>
</dbReference>
<evidence type="ECO:0000256" key="7">
    <source>
        <dbReference type="ARBA" id="ARBA00038093"/>
    </source>
</evidence>
<keyword evidence="6 8" id="KW-0460">Magnesium</keyword>
<evidence type="ECO:0000256" key="2">
    <source>
        <dbReference type="ARBA" id="ARBA00022649"/>
    </source>
</evidence>